<evidence type="ECO:0000313" key="3">
    <source>
        <dbReference type="Proteomes" id="UP001321473"/>
    </source>
</evidence>
<dbReference type="AlphaFoldDB" id="A0AAQ4E1R9"/>
<name>A0AAQ4E1R9_AMBAM</name>
<sequence length="99" mass="10827">MLRVLSCLFPLFPLWRTCSVQDACYEHAFGLQRFGVCDFVRPPATADRARGCQKLVLLLALQAVPLPPLFQALALFALAKAGKAGISSALFEYLYGGHV</sequence>
<keyword evidence="1" id="KW-0732">Signal</keyword>
<feature type="chain" id="PRO_5042966921" description="Secreted protein" evidence="1">
    <location>
        <begin position="20"/>
        <end position="99"/>
    </location>
</feature>
<reference evidence="2 3" key="1">
    <citation type="journal article" date="2023" name="Arcadia Sci">
        <title>De novo assembly of a long-read Amblyomma americanum tick genome.</title>
        <authorList>
            <person name="Chou S."/>
            <person name="Poskanzer K.E."/>
            <person name="Rollins M."/>
            <person name="Thuy-Boun P.S."/>
        </authorList>
    </citation>
    <scope>NUCLEOTIDE SEQUENCE [LARGE SCALE GENOMIC DNA]</scope>
    <source>
        <strain evidence="2">F_SG_1</strain>
        <tissue evidence="2">Salivary glands</tissue>
    </source>
</reference>
<dbReference type="Proteomes" id="UP001321473">
    <property type="component" value="Unassembled WGS sequence"/>
</dbReference>
<gene>
    <name evidence="2" type="ORF">V5799_014875</name>
</gene>
<keyword evidence="3" id="KW-1185">Reference proteome</keyword>
<proteinExistence type="predicted"/>
<accession>A0AAQ4E1R9</accession>
<evidence type="ECO:0000313" key="2">
    <source>
        <dbReference type="EMBL" id="KAK8768659.1"/>
    </source>
</evidence>
<feature type="signal peptide" evidence="1">
    <location>
        <begin position="1"/>
        <end position="19"/>
    </location>
</feature>
<protein>
    <recommendedName>
        <fullName evidence="4">Secreted protein</fullName>
    </recommendedName>
</protein>
<organism evidence="2 3">
    <name type="scientific">Amblyomma americanum</name>
    <name type="common">Lone star tick</name>
    <dbReference type="NCBI Taxonomy" id="6943"/>
    <lineage>
        <taxon>Eukaryota</taxon>
        <taxon>Metazoa</taxon>
        <taxon>Ecdysozoa</taxon>
        <taxon>Arthropoda</taxon>
        <taxon>Chelicerata</taxon>
        <taxon>Arachnida</taxon>
        <taxon>Acari</taxon>
        <taxon>Parasitiformes</taxon>
        <taxon>Ixodida</taxon>
        <taxon>Ixodoidea</taxon>
        <taxon>Ixodidae</taxon>
        <taxon>Amblyomminae</taxon>
        <taxon>Amblyomma</taxon>
    </lineage>
</organism>
<evidence type="ECO:0000256" key="1">
    <source>
        <dbReference type="SAM" id="SignalP"/>
    </source>
</evidence>
<dbReference type="EMBL" id="JARKHS020023624">
    <property type="protein sequence ID" value="KAK8768659.1"/>
    <property type="molecule type" value="Genomic_DNA"/>
</dbReference>
<comment type="caution">
    <text evidence="2">The sequence shown here is derived from an EMBL/GenBank/DDBJ whole genome shotgun (WGS) entry which is preliminary data.</text>
</comment>
<evidence type="ECO:0008006" key="4">
    <source>
        <dbReference type="Google" id="ProtNLM"/>
    </source>
</evidence>